<comment type="caution">
    <text evidence="4">The sequence shown here is derived from an EMBL/GenBank/DDBJ whole genome shotgun (WGS) entry which is preliminary data.</text>
</comment>
<dbReference type="EMBL" id="JACXIY010000008">
    <property type="protein sequence ID" value="MBD2868151.1"/>
    <property type="molecule type" value="Genomic_DNA"/>
</dbReference>
<dbReference type="InterPro" id="IPR009057">
    <property type="entry name" value="Homeodomain-like_sf"/>
</dbReference>
<dbReference type="Gene3D" id="1.10.357.10">
    <property type="entry name" value="Tetracycline Repressor, domain 2"/>
    <property type="match status" value="1"/>
</dbReference>
<dbReference type="Proteomes" id="UP000632125">
    <property type="component" value="Unassembled WGS sequence"/>
</dbReference>
<proteinExistence type="predicted"/>
<name>A0A927CLP7_9BACL</name>
<evidence type="ECO:0000256" key="2">
    <source>
        <dbReference type="PROSITE-ProRule" id="PRU00335"/>
    </source>
</evidence>
<evidence type="ECO:0000313" key="5">
    <source>
        <dbReference type="Proteomes" id="UP000632125"/>
    </source>
</evidence>
<reference evidence="4" key="1">
    <citation type="submission" date="2020-09" db="EMBL/GenBank/DDBJ databases">
        <title>A novel bacterium of genus Paenibacillus, isolated from South China Sea.</title>
        <authorList>
            <person name="Huang H."/>
            <person name="Mo K."/>
            <person name="Hu Y."/>
        </authorList>
    </citation>
    <scope>NUCLEOTIDE SEQUENCE</scope>
    <source>
        <strain evidence="4">IB182493</strain>
    </source>
</reference>
<dbReference type="SUPFAM" id="SSF48498">
    <property type="entry name" value="Tetracyclin repressor-like, C-terminal domain"/>
    <property type="match status" value="1"/>
</dbReference>
<dbReference type="PROSITE" id="PS50977">
    <property type="entry name" value="HTH_TETR_2"/>
    <property type="match status" value="1"/>
</dbReference>
<sequence length="206" mass="24134">MFDKFLSIDEEKRQRVINAALKVFAQKGYQAASTNEIAREAGISKGLLFHYFTSKKDLYLYLYDYAVKLITETIEQFVDPEERDYFERLKQIAQVKLSVLNDHPDLLGFQKTIFFEDSAEVSAELKARSKEIAETAYYRLFADIDKSKFRPDIDADRAINVILWALEGMGEAERARHRALGIDLDIPYMMEEFDRYLELFKTSFYK</sequence>
<keyword evidence="1 2" id="KW-0238">DNA-binding</keyword>
<dbReference type="InterPro" id="IPR036271">
    <property type="entry name" value="Tet_transcr_reg_TetR-rel_C_sf"/>
</dbReference>
<dbReference type="InterPro" id="IPR023772">
    <property type="entry name" value="DNA-bd_HTH_TetR-type_CS"/>
</dbReference>
<dbReference type="PANTHER" id="PTHR30055:SF226">
    <property type="entry name" value="HTH-TYPE TRANSCRIPTIONAL REGULATOR PKSA"/>
    <property type="match status" value="1"/>
</dbReference>
<dbReference type="InterPro" id="IPR050109">
    <property type="entry name" value="HTH-type_TetR-like_transc_reg"/>
</dbReference>
<feature type="domain" description="HTH tetR-type" evidence="3">
    <location>
        <begin position="10"/>
        <end position="70"/>
    </location>
</feature>
<organism evidence="4 5">
    <name type="scientific">Paenibacillus arenilitoris</name>
    <dbReference type="NCBI Taxonomy" id="2772299"/>
    <lineage>
        <taxon>Bacteria</taxon>
        <taxon>Bacillati</taxon>
        <taxon>Bacillota</taxon>
        <taxon>Bacilli</taxon>
        <taxon>Bacillales</taxon>
        <taxon>Paenibacillaceae</taxon>
        <taxon>Paenibacillus</taxon>
    </lineage>
</organism>
<dbReference type="PANTHER" id="PTHR30055">
    <property type="entry name" value="HTH-TYPE TRANSCRIPTIONAL REGULATOR RUTR"/>
    <property type="match status" value="1"/>
</dbReference>
<evidence type="ECO:0000313" key="4">
    <source>
        <dbReference type="EMBL" id="MBD2868151.1"/>
    </source>
</evidence>
<dbReference type="PRINTS" id="PR00455">
    <property type="entry name" value="HTHTETR"/>
</dbReference>
<feature type="DNA-binding region" description="H-T-H motif" evidence="2">
    <location>
        <begin position="33"/>
        <end position="52"/>
    </location>
</feature>
<dbReference type="SUPFAM" id="SSF46689">
    <property type="entry name" value="Homeodomain-like"/>
    <property type="match status" value="1"/>
</dbReference>
<dbReference type="Pfam" id="PF00440">
    <property type="entry name" value="TetR_N"/>
    <property type="match status" value="1"/>
</dbReference>
<dbReference type="RefSeq" id="WP_190859252.1">
    <property type="nucleotide sequence ID" value="NZ_JACXIY010000008.1"/>
</dbReference>
<protein>
    <submittedName>
        <fullName evidence="4">TetR/AcrR family transcriptional regulator</fullName>
    </submittedName>
</protein>
<gene>
    <name evidence="4" type="ORF">IDH41_06165</name>
</gene>
<dbReference type="Gene3D" id="1.10.10.60">
    <property type="entry name" value="Homeodomain-like"/>
    <property type="match status" value="1"/>
</dbReference>
<keyword evidence="5" id="KW-1185">Reference proteome</keyword>
<evidence type="ECO:0000259" key="3">
    <source>
        <dbReference type="PROSITE" id="PS50977"/>
    </source>
</evidence>
<dbReference type="PROSITE" id="PS01081">
    <property type="entry name" value="HTH_TETR_1"/>
    <property type="match status" value="1"/>
</dbReference>
<dbReference type="GO" id="GO:0003700">
    <property type="term" value="F:DNA-binding transcription factor activity"/>
    <property type="evidence" value="ECO:0007669"/>
    <property type="project" value="TreeGrafter"/>
</dbReference>
<dbReference type="InterPro" id="IPR001647">
    <property type="entry name" value="HTH_TetR"/>
</dbReference>
<evidence type="ECO:0000256" key="1">
    <source>
        <dbReference type="ARBA" id="ARBA00023125"/>
    </source>
</evidence>
<accession>A0A927CLP7</accession>
<dbReference type="GO" id="GO:0000976">
    <property type="term" value="F:transcription cis-regulatory region binding"/>
    <property type="evidence" value="ECO:0007669"/>
    <property type="project" value="TreeGrafter"/>
</dbReference>
<dbReference type="AlphaFoldDB" id="A0A927CLP7"/>